<dbReference type="EMBL" id="JACASE010000007">
    <property type="protein sequence ID" value="KAF6447430.1"/>
    <property type="molecule type" value="Genomic_DNA"/>
</dbReference>
<gene>
    <name evidence="1" type="ORF">HJG63_011891</name>
</gene>
<keyword evidence="2" id="KW-1185">Reference proteome</keyword>
<accession>A0A7J8FIL4</accession>
<evidence type="ECO:0000313" key="1">
    <source>
        <dbReference type="EMBL" id="KAF6447430.1"/>
    </source>
</evidence>
<dbReference type="AlphaFoldDB" id="A0A7J8FIL4"/>
<dbReference type="Proteomes" id="UP000593571">
    <property type="component" value="Unassembled WGS sequence"/>
</dbReference>
<name>A0A7J8FIL4_ROUAE</name>
<evidence type="ECO:0000313" key="2">
    <source>
        <dbReference type="Proteomes" id="UP000593571"/>
    </source>
</evidence>
<protein>
    <submittedName>
        <fullName evidence="1">Uncharacterized protein</fullName>
    </submittedName>
</protein>
<comment type="caution">
    <text evidence="1">The sequence shown here is derived from an EMBL/GenBank/DDBJ whole genome shotgun (WGS) entry which is preliminary data.</text>
</comment>
<reference evidence="1 2" key="1">
    <citation type="journal article" date="2020" name="Nature">
        <title>Six reference-quality genomes reveal evolution of bat adaptations.</title>
        <authorList>
            <person name="Jebb D."/>
            <person name="Huang Z."/>
            <person name="Pippel M."/>
            <person name="Hughes G.M."/>
            <person name="Lavrichenko K."/>
            <person name="Devanna P."/>
            <person name="Winkler S."/>
            <person name="Jermiin L.S."/>
            <person name="Skirmuntt E.C."/>
            <person name="Katzourakis A."/>
            <person name="Burkitt-Gray L."/>
            <person name="Ray D.A."/>
            <person name="Sullivan K.A.M."/>
            <person name="Roscito J.G."/>
            <person name="Kirilenko B.M."/>
            <person name="Davalos L.M."/>
            <person name="Corthals A.P."/>
            <person name="Power M.L."/>
            <person name="Jones G."/>
            <person name="Ransome R.D."/>
            <person name="Dechmann D.K.N."/>
            <person name="Locatelli A.G."/>
            <person name="Puechmaille S.J."/>
            <person name="Fedrigo O."/>
            <person name="Jarvis E.D."/>
            <person name="Hiller M."/>
            <person name="Vernes S.C."/>
            <person name="Myers E.W."/>
            <person name="Teeling E.C."/>
        </authorList>
    </citation>
    <scope>NUCLEOTIDE SEQUENCE [LARGE SCALE GENOMIC DNA]</scope>
    <source>
        <strain evidence="1">MRouAeg1</strain>
        <tissue evidence="1">Muscle</tissue>
    </source>
</reference>
<organism evidence="1 2">
    <name type="scientific">Rousettus aegyptiacus</name>
    <name type="common">Egyptian fruit bat</name>
    <name type="synonym">Pteropus aegyptiacus</name>
    <dbReference type="NCBI Taxonomy" id="9407"/>
    <lineage>
        <taxon>Eukaryota</taxon>
        <taxon>Metazoa</taxon>
        <taxon>Chordata</taxon>
        <taxon>Craniata</taxon>
        <taxon>Vertebrata</taxon>
        <taxon>Euteleostomi</taxon>
        <taxon>Mammalia</taxon>
        <taxon>Eutheria</taxon>
        <taxon>Laurasiatheria</taxon>
        <taxon>Chiroptera</taxon>
        <taxon>Yinpterochiroptera</taxon>
        <taxon>Pteropodoidea</taxon>
        <taxon>Pteropodidae</taxon>
        <taxon>Rousettinae</taxon>
        <taxon>Rousettus</taxon>
    </lineage>
</organism>
<sequence length="144" mass="16664">MKSSLSQIKNMKSRKKKGLHHGFHTCHFSSDFSTFQREPQKRMLLYKLFGTEEANPLLTEAAHTLHSPARLSLLSRGHNWSDTHGECTLGERETPPGMRPVQRAVTHSRSLEAQRGWPRFGEGEAFPEKIVWREQPRCNRVWCI</sequence>
<proteinExistence type="predicted"/>